<dbReference type="Pfam" id="PF00575">
    <property type="entry name" value="S1"/>
    <property type="match status" value="1"/>
</dbReference>
<dbReference type="InterPro" id="IPR012162">
    <property type="entry name" value="PNPase"/>
</dbReference>
<dbReference type="GO" id="GO:0005829">
    <property type="term" value="C:cytosol"/>
    <property type="evidence" value="ECO:0007669"/>
    <property type="project" value="TreeGrafter"/>
</dbReference>
<keyword evidence="7 9" id="KW-0460">Magnesium</keyword>
<evidence type="ECO:0000256" key="1">
    <source>
        <dbReference type="ARBA" id="ARBA00004496"/>
    </source>
</evidence>
<evidence type="ECO:0000259" key="11">
    <source>
        <dbReference type="PROSITE" id="PS50126"/>
    </source>
</evidence>
<dbReference type="FunFam" id="3.30.1370.10:FF:000001">
    <property type="entry name" value="Polyribonucleotide nucleotidyltransferase"/>
    <property type="match status" value="1"/>
</dbReference>
<dbReference type="SUPFAM" id="SSF50249">
    <property type="entry name" value="Nucleic acid-binding proteins"/>
    <property type="match status" value="1"/>
</dbReference>
<dbReference type="InterPro" id="IPR004088">
    <property type="entry name" value="KH_dom_type_1"/>
</dbReference>
<comment type="subcellular location">
    <subcellularLocation>
        <location evidence="1 9">Cytoplasm</location>
    </subcellularLocation>
</comment>
<accession>A0A928Y5L0</accession>
<feature type="binding site" evidence="9">
    <location>
        <position position="505"/>
    </location>
    <ligand>
        <name>Mg(2+)</name>
        <dbReference type="ChEBI" id="CHEBI:18420"/>
    </ligand>
</feature>
<comment type="function">
    <text evidence="9">Involved in mRNA degradation. Catalyzes the phosphorolysis of single-stranded polyribonucleotides processively in the 3'- to 5'-direction.</text>
</comment>
<dbReference type="Pfam" id="PF01138">
    <property type="entry name" value="RNase_PH"/>
    <property type="match status" value="2"/>
</dbReference>
<feature type="domain" description="S1 motif" evidence="11">
    <location>
        <begin position="635"/>
        <end position="703"/>
    </location>
</feature>
<dbReference type="AlphaFoldDB" id="A0A928Y5L0"/>
<gene>
    <name evidence="9 12" type="primary">pnp</name>
    <name evidence="12" type="ORF">HS096_02480</name>
</gene>
<dbReference type="SMART" id="SM00322">
    <property type="entry name" value="KH"/>
    <property type="match status" value="1"/>
</dbReference>
<evidence type="ECO:0000256" key="4">
    <source>
        <dbReference type="ARBA" id="ARBA00022679"/>
    </source>
</evidence>
<organism evidence="12 13">
    <name type="scientific">candidate division WWE3 bacterium</name>
    <dbReference type="NCBI Taxonomy" id="2053526"/>
    <lineage>
        <taxon>Bacteria</taxon>
        <taxon>Katanobacteria</taxon>
    </lineage>
</organism>
<dbReference type="Gene3D" id="3.30.230.70">
    <property type="entry name" value="GHMP Kinase, N-terminal domain"/>
    <property type="match status" value="2"/>
</dbReference>
<evidence type="ECO:0000256" key="8">
    <source>
        <dbReference type="ARBA" id="ARBA00022884"/>
    </source>
</evidence>
<comment type="caution">
    <text evidence="12">The sequence shown here is derived from an EMBL/GenBank/DDBJ whole genome shotgun (WGS) entry which is preliminary data.</text>
</comment>
<dbReference type="InterPro" id="IPR036345">
    <property type="entry name" value="ExoRNase_PH_dom2_sf"/>
</dbReference>
<proteinExistence type="inferred from homology"/>
<evidence type="ECO:0000256" key="9">
    <source>
        <dbReference type="HAMAP-Rule" id="MF_01595"/>
    </source>
</evidence>
<keyword evidence="8 9" id="KW-0694">RNA-binding</keyword>
<dbReference type="FunFam" id="3.30.230.70:FF:000001">
    <property type="entry name" value="Polyribonucleotide nucleotidyltransferase"/>
    <property type="match status" value="1"/>
</dbReference>
<dbReference type="SMART" id="SM00316">
    <property type="entry name" value="S1"/>
    <property type="match status" value="1"/>
</dbReference>
<dbReference type="CDD" id="cd11363">
    <property type="entry name" value="RNase_PH_PNPase_1"/>
    <property type="match status" value="1"/>
</dbReference>
<evidence type="ECO:0000313" key="13">
    <source>
        <dbReference type="Proteomes" id="UP000710385"/>
    </source>
</evidence>
<feature type="region of interest" description="Disordered" evidence="10">
    <location>
        <begin position="709"/>
        <end position="740"/>
    </location>
</feature>
<evidence type="ECO:0000256" key="3">
    <source>
        <dbReference type="ARBA" id="ARBA00022490"/>
    </source>
</evidence>
<dbReference type="CDD" id="cd04472">
    <property type="entry name" value="S1_PNPase"/>
    <property type="match status" value="1"/>
</dbReference>
<dbReference type="InterPro" id="IPR027408">
    <property type="entry name" value="PNPase/RNase_PH_dom_sf"/>
</dbReference>
<evidence type="ECO:0000256" key="2">
    <source>
        <dbReference type="ARBA" id="ARBA00007404"/>
    </source>
</evidence>
<keyword evidence="6 9" id="KW-0479">Metal-binding</keyword>
<comment type="catalytic activity">
    <reaction evidence="9">
        <text>RNA(n+1) + phosphate = RNA(n) + a ribonucleoside 5'-diphosphate</text>
        <dbReference type="Rhea" id="RHEA:22096"/>
        <dbReference type="Rhea" id="RHEA-COMP:14527"/>
        <dbReference type="Rhea" id="RHEA-COMP:17342"/>
        <dbReference type="ChEBI" id="CHEBI:43474"/>
        <dbReference type="ChEBI" id="CHEBI:57930"/>
        <dbReference type="ChEBI" id="CHEBI:140395"/>
        <dbReference type="EC" id="2.7.7.8"/>
    </reaction>
</comment>
<dbReference type="InterPro" id="IPR015847">
    <property type="entry name" value="ExoRNase_PH_dom2"/>
</dbReference>
<dbReference type="GO" id="GO:0000287">
    <property type="term" value="F:magnesium ion binding"/>
    <property type="evidence" value="ECO:0007669"/>
    <property type="project" value="UniProtKB-UniRule"/>
</dbReference>
<dbReference type="CDD" id="cd02393">
    <property type="entry name" value="KH-I_PNPase"/>
    <property type="match status" value="1"/>
</dbReference>
<dbReference type="EMBL" id="JABTTY010000001">
    <property type="protein sequence ID" value="MBE7525233.1"/>
    <property type="molecule type" value="Genomic_DNA"/>
</dbReference>
<dbReference type="PANTHER" id="PTHR11252">
    <property type="entry name" value="POLYRIBONUCLEOTIDE NUCLEOTIDYLTRANSFERASE"/>
    <property type="match status" value="1"/>
</dbReference>
<dbReference type="InterPro" id="IPR003029">
    <property type="entry name" value="S1_domain"/>
</dbReference>
<dbReference type="PANTHER" id="PTHR11252:SF0">
    <property type="entry name" value="POLYRIBONUCLEOTIDE NUCLEOTIDYLTRANSFERASE 1, MITOCHONDRIAL"/>
    <property type="match status" value="1"/>
</dbReference>
<dbReference type="Gene3D" id="2.40.50.140">
    <property type="entry name" value="Nucleic acid-binding proteins"/>
    <property type="match status" value="1"/>
</dbReference>
<evidence type="ECO:0000256" key="7">
    <source>
        <dbReference type="ARBA" id="ARBA00022842"/>
    </source>
</evidence>
<comment type="similarity">
    <text evidence="2 9">Belongs to the polyribonucleotide nucleotidyltransferase family.</text>
</comment>
<protein>
    <recommendedName>
        <fullName evidence="9">Polyribonucleotide nucleotidyltransferase</fullName>
        <ecNumber evidence="9">2.7.7.8</ecNumber>
    </recommendedName>
    <alternativeName>
        <fullName evidence="9">Polynucleotide phosphorylase</fullName>
        <shortName evidence="9">PNPase</shortName>
    </alternativeName>
</protein>
<dbReference type="InterPro" id="IPR020568">
    <property type="entry name" value="Ribosomal_Su5_D2-typ_SF"/>
</dbReference>
<dbReference type="CDD" id="cd11364">
    <property type="entry name" value="RNase_PH_PNPase_2"/>
    <property type="match status" value="1"/>
</dbReference>
<dbReference type="InterPro" id="IPR004087">
    <property type="entry name" value="KH_dom"/>
</dbReference>
<dbReference type="GO" id="GO:0006402">
    <property type="term" value="P:mRNA catabolic process"/>
    <property type="evidence" value="ECO:0007669"/>
    <property type="project" value="UniProtKB-UniRule"/>
</dbReference>
<dbReference type="FunFam" id="2.40.50.140:FF:000023">
    <property type="entry name" value="Polyribonucleotide nucleotidyltransferase"/>
    <property type="match status" value="1"/>
</dbReference>
<dbReference type="Proteomes" id="UP000710385">
    <property type="component" value="Unassembled WGS sequence"/>
</dbReference>
<dbReference type="HAMAP" id="MF_01595">
    <property type="entry name" value="PNPase"/>
    <property type="match status" value="1"/>
</dbReference>
<sequence>MDSQKEYSIEVAGRRLTIGLGRLAQQANGSCTVRYGDTVALCTATMGDVRQGIDFFPLSVDFEERMYAAGRIKGSRFIKREGRPTDEAILSGRLIDRSIRPLFDDTIRREINVTTTVFSHDQENDADIPGLIGSSCALMLSDIPWKGPIAAVRVGRVNGKWVLMPTYRETAEGDLDLVVAGTAEKVIMVEAGANEIPEEDMLEAMKLAMTALGPIIDLINKIAAEHGKEKWNPFASDEARAAETERNAWKERAYAILRESAKKHMRSRPLTSKMERKEAKAHLAADLEAGLKAAGASDAERTYAQGLLYGFMNDEASRMILDEGRRVDGRSLTDIRPLASIIDVLPRTHGSGLFERGETQVLSTLTLGSPGMEQTLDTMEFQATKRYFHHYNFPGYSVGEAKPNRGPGRREIGHGALAERALQAVLPIRESFPYTIRVVSEVLGSNGSSSMASTCGSTLALMDGGVPIKAPVAGIAMGLASDEEAGTYVVITDLQDLEDGKGGMDFKITGTSTGITAIQMDTKTSGLPWDVVVRTLTQAKEGRMKVLENMLASIPKPRESLSRWAPRIESFRINPEKIRDVIGPGGKMINEIIGQTGVQIDIEDDGLVLVTSPNPESMQKAVDWIKQITREVVVGEIFEGPVTRILDFGAFVEILPKQEGLVHISELAAERVNSVHDVVKLGDMVKVKVIEIDSMGRINLSRKRALLGYVDNGEPPATRPPRRSGPGGRPHGRPPHGRRP</sequence>
<keyword evidence="5 9" id="KW-0548">Nucleotidyltransferase</keyword>
<dbReference type="SUPFAM" id="SSF54791">
    <property type="entry name" value="Eukaryotic type KH-domain (KH-domain type I)"/>
    <property type="match status" value="1"/>
</dbReference>
<dbReference type="GO" id="GO:0000175">
    <property type="term" value="F:3'-5'-RNA exonuclease activity"/>
    <property type="evidence" value="ECO:0007669"/>
    <property type="project" value="TreeGrafter"/>
</dbReference>
<dbReference type="GO" id="GO:0003723">
    <property type="term" value="F:RNA binding"/>
    <property type="evidence" value="ECO:0007669"/>
    <property type="project" value="UniProtKB-UniRule"/>
</dbReference>
<evidence type="ECO:0000313" key="12">
    <source>
        <dbReference type="EMBL" id="MBE7525233.1"/>
    </source>
</evidence>
<evidence type="ECO:0000256" key="10">
    <source>
        <dbReference type="SAM" id="MobiDB-lite"/>
    </source>
</evidence>
<dbReference type="SUPFAM" id="SSF54211">
    <property type="entry name" value="Ribosomal protein S5 domain 2-like"/>
    <property type="match status" value="2"/>
</dbReference>
<dbReference type="Gene3D" id="3.30.1370.10">
    <property type="entry name" value="K Homology domain, type 1"/>
    <property type="match status" value="1"/>
</dbReference>
<dbReference type="SUPFAM" id="SSF55666">
    <property type="entry name" value="Ribonuclease PH domain 2-like"/>
    <property type="match status" value="2"/>
</dbReference>
<dbReference type="PROSITE" id="PS50084">
    <property type="entry name" value="KH_TYPE_1"/>
    <property type="match status" value="1"/>
</dbReference>
<keyword evidence="4 9" id="KW-0808">Transferase</keyword>
<reference evidence="12" key="1">
    <citation type="submission" date="2020-05" db="EMBL/GenBank/DDBJ databases">
        <title>High-Quality Genomes of Partial-Nitritation/Anammox System by Hierarchical Clustering Based Hybrid Assembly.</title>
        <authorList>
            <person name="Liu L."/>
            <person name="Wang Y."/>
            <person name="Che Y."/>
            <person name="Chen Y."/>
            <person name="Xia Y."/>
            <person name="Luo R."/>
            <person name="Cheng S.H."/>
            <person name="Zheng C."/>
            <person name="Zhang T."/>
        </authorList>
    </citation>
    <scope>NUCLEOTIDE SEQUENCE</scope>
    <source>
        <strain evidence="12">H1_PAT1</strain>
    </source>
</reference>
<dbReference type="GO" id="GO:0004654">
    <property type="term" value="F:polyribonucleotide nucleotidyltransferase activity"/>
    <property type="evidence" value="ECO:0007669"/>
    <property type="project" value="UniProtKB-UniRule"/>
</dbReference>
<keyword evidence="3 9" id="KW-0963">Cytoplasm</keyword>
<dbReference type="InterPro" id="IPR012340">
    <property type="entry name" value="NA-bd_OB-fold"/>
</dbReference>
<name>A0A928Y5L0_UNCKA</name>
<evidence type="ECO:0000256" key="5">
    <source>
        <dbReference type="ARBA" id="ARBA00022695"/>
    </source>
</evidence>
<dbReference type="EC" id="2.7.7.8" evidence="9"/>
<dbReference type="PROSITE" id="PS50126">
    <property type="entry name" value="S1"/>
    <property type="match status" value="1"/>
</dbReference>
<dbReference type="Pfam" id="PF03725">
    <property type="entry name" value="RNase_PH_C"/>
    <property type="match status" value="1"/>
</dbReference>
<evidence type="ECO:0000256" key="6">
    <source>
        <dbReference type="ARBA" id="ARBA00022723"/>
    </source>
</evidence>
<comment type="cofactor">
    <cofactor evidence="9">
        <name>Mg(2+)</name>
        <dbReference type="ChEBI" id="CHEBI:18420"/>
    </cofactor>
</comment>
<feature type="binding site" evidence="9">
    <location>
        <position position="499"/>
    </location>
    <ligand>
        <name>Mg(2+)</name>
        <dbReference type="ChEBI" id="CHEBI:18420"/>
    </ligand>
</feature>
<feature type="compositionally biased region" description="Basic residues" evidence="10">
    <location>
        <begin position="730"/>
        <end position="740"/>
    </location>
</feature>
<dbReference type="NCBIfam" id="NF008805">
    <property type="entry name" value="PRK11824.1"/>
    <property type="match status" value="1"/>
</dbReference>
<dbReference type="Pfam" id="PF00013">
    <property type="entry name" value="KH_1"/>
    <property type="match status" value="1"/>
</dbReference>
<dbReference type="NCBIfam" id="TIGR03591">
    <property type="entry name" value="polynuc_phos"/>
    <property type="match status" value="1"/>
</dbReference>
<dbReference type="InterPro" id="IPR001247">
    <property type="entry name" value="ExoRNase_PH_dom1"/>
</dbReference>
<dbReference type="InterPro" id="IPR036612">
    <property type="entry name" value="KH_dom_type_1_sf"/>
</dbReference>
<dbReference type="PIRSF" id="PIRSF005499">
    <property type="entry name" value="PNPase"/>
    <property type="match status" value="1"/>
</dbReference>